<evidence type="ECO:0000313" key="4">
    <source>
        <dbReference type="Proteomes" id="UP001589870"/>
    </source>
</evidence>
<feature type="transmembrane region" description="Helical" evidence="2">
    <location>
        <begin position="18"/>
        <end position="36"/>
    </location>
</feature>
<keyword evidence="4" id="KW-1185">Reference proteome</keyword>
<keyword evidence="2" id="KW-1133">Transmembrane helix</keyword>
<organism evidence="3 4">
    <name type="scientific">Sphaerimonospora cavernae</name>
    <dbReference type="NCBI Taxonomy" id="1740611"/>
    <lineage>
        <taxon>Bacteria</taxon>
        <taxon>Bacillati</taxon>
        <taxon>Actinomycetota</taxon>
        <taxon>Actinomycetes</taxon>
        <taxon>Streptosporangiales</taxon>
        <taxon>Streptosporangiaceae</taxon>
        <taxon>Sphaerimonospora</taxon>
    </lineage>
</organism>
<evidence type="ECO:0000313" key="3">
    <source>
        <dbReference type="EMBL" id="MFC0864828.1"/>
    </source>
</evidence>
<name>A0ABV6U9H7_9ACTN</name>
<sequence length="90" mass="9864">MPPDRKVERLRRVHRTDWMALLSGLLFIGVGIRYLIGPAPDPVIMIPVLIGGLGFAAFVAILAKALRRDPPTPPPFPAPPPRPQPHHPQA</sequence>
<evidence type="ECO:0000256" key="1">
    <source>
        <dbReference type="SAM" id="MobiDB-lite"/>
    </source>
</evidence>
<dbReference type="EMBL" id="JBHMQT010000044">
    <property type="protein sequence ID" value="MFC0864828.1"/>
    <property type="molecule type" value="Genomic_DNA"/>
</dbReference>
<evidence type="ECO:0000256" key="2">
    <source>
        <dbReference type="SAM" id="Phobius"/>
    </source>
</evidence>
<dbReference type="Proteomes" id="UP001589870">
    <property type="component" value="Unassembled WGS sequence"/>
</dbReference>
<feature type="region of interest" description="Disordered" evidence="1">
    <location>
        <begin position="70"/>
        <end position="90"/>
    </location>
</feature>
<dbReference type="RefSeq" id="WP_394302883.1">
    <property type="nucleotide sequence ID" value="NZ_JBHMQT010000044.1"/>
</dbReference>
<protein>
    <submittedName>
        <fullName evidence="3">Uncharacterized protein</fullName>
    </submittedName>
</protein>
<feature type="compositionally biased region" description="Pro residues" evidence="1">
    <location>
        <begin position="71"/>
        <end position="83"/>
    </location>
</feature>
<comment type="caution">
    <text evidence="3">The sequence shown here is derived from an EMBL/GenBank/DDBJ whole genome shotgun (WGS) entry which is preliminary data.</text>
</comment>
<gene>
    <name evidence="3" type="ORF">ACFHYQ_21270</name>
</gene>
<keyword evidence="2" id="KW-0472">Membrane</keyword>
<reference evidence="3 4" key="1">
    <citation type="submission" date="2024-09" db="EMBL/GenBank/DDBJ databases">
        <authorList>
            <person name="Sun Q."/>
            <person name="Mori K."/>
        </authorList>
    </citation>
    <scope>NUCLEOTIDE SEQUENCE [LARGE SCALE GENOMIC DNA]</scope>
    <source>
        <strain evidence="3 4">TBRC 1851</strain>
    </source>
</reference>
<feature type="transmembrane region" description="Helical" evidence="2">
    <location>
        <begin position="42"/>
        <end position="63"/>
    </location>
</feature>
<keyword evidence="2" id="KW-0812">Transmembrane</keyword>
<accession>A0ABV6U9H7</accession>
<proteinExistence type="predicted"/>